<protein>
    <recommendedName>
        <fullName evidence="4">Nascent polypeptide-associated complex subunit alpha-like UBA domain-containing protein</fullName>
    </recommendedName>
</protein>
<sequence>MPAHQEDAEEALPAETSQRSGDRLQKEQQKELASLDQQDAPDTEMDEKRQAALMTSLKQGETRTTPGTDKYTVSAAAIQKLQELLLLPAADAEAALQRAQGDYIKATQLLLEQQL</sequence>
<gene>
    <name evidence="2" type="ORF">EBH_0012400</name>
</gene>
<keyword evidence="3" id="KW-1185">Reference proteome</keyword>
<proteinExistence type="predicted"/>
<reference evidence="2" key="1">
    <citation type="submission" date="2013-10" db="EMBL/GenBank/DDBJ databases">
        <title>Genomic analysis of the causative agents of coccidiosis in chickens.</title>
        <authorList>
            <person name="Reid A.J."/>
            <person name="Blake D."/>
            <person name="Billington K."/>
            <person name="Browne H."/>
            <person name="Dunn M."/>
            <person name="Hung S."/>
            <person name="Kawahara F."/>
            <person name="Miranda-Saavedra D."/>
            <person name="Mourier T."/>
            <person name="Nagra H."/>
            <person name="Otto T.D."/>
            <person name="Rawlings N."/>
            <person name="Sanchez A."/>
            <person name="Sanders M."/>
            <person name="Subramaniam C."/>
            <person name="Tay Y."/>
            <person name="Dear P."/>
            <person name="Doerig C."/>
            <person name="Gruber A."/>
            <person name="Parkinson J."/>
            <person name="Shirley M."/>
            <person name="Wan K.L."/>
            <person name="Berriman M."/>
            <person name="Tomley F."/>
            <person name="Pain A."/>
        </authorList>
    </citation>
    <scope>NUCLEOTIDE SEQUENCE [LARGE SCALE GENOMIC DNA]</scope>
    <source>
        <strain evidence="2">Houghton</strain>
    </source>
</reference>
<feature type="compositionally biased region" description="Basic and acidic residues" evidence="1">
    <location>
        <begin position="20"/>
        <end position="30"/>
    </location>
</feature>
<dbReference type="VEuPathDB" id="ToxoDB:EBH_0012400"/>
<organism evidence="2 3">
    <name type="scientific">Eimeria brunetti</name>
    <dbReference type="NCBI Taxonomy" id="51314"/>
    <lineage>
        <taxon>Eukaryota</taxon>
        <taxon>Sar</taxon>
        <taxon>Alveolata</taxon>
        <taxon>Apicomplexa</taxon>
        <taxon>Conoidasida</taxon>
        <taxon>Coccidia</taxon>
        <taxon>Eucoccidiorida</taxon>
        <taxon>Eimeriorina</taxon>
        <taxon>Eimeriidae</taxon>
        <taxon>Eimeria</taxon>
    </lineage>
</organism>
<evidence type="ECO:0000313" key="3">
    <source>
        <dbReference type="Proteomes" id="UP000030750"/>
    </source>
</evidence>
<dbReference type="OrthoDB" id="346878at2759"/>
<evidence type="ECO:0000313" key="2">
    <source>
        <dbReference type="EMBL" id="CDJ46505.1"/>
    </source>
</evidence>
<feature type="region of interest" description="Disordered" evidence="1">
    <location>
        <begin position="1"/>
        <end position="49"/>
    </location>
</feature>
<accession>U6LFF4</accession>
<evidence type="ECO:0000256" key="1">
    <source>
        <dbReference type="SAM" id="MobiDB-lite"/>
    </source>
</evidence>
<dbReference type="Proteomes" id="UP000030750">
    <property type="component" value="Unassembled WGS sequence"/>
</dbReference>
<dbReference type="EMBL" id="HG710401">
    <property type="protein sequence ID" value="CDJ46505.1"/>
    <property type="molecule type" value="Genomic_DNA"/>
</dbReference>
<evidence type="ECO:0008006" key="4">
    <source>
        <dbReference type="Google" id="ProtNLM"/>
    </source>
</evidence>
<reference evidence="2" key="2">
    <citation type="submission" date="2013-10" db="EMBL/GenBank/DDBJ databases">
        <authorList>
            <person name="Aslett M."/>
        </authorList>
    </citation>
    <scope>NUCLEOTIDE SEQUENCE [LARGE SCALE GENOMIC DNA]</scope>
    <source>
        <strain evidence="2">Houghton</strain>
    </source>
</reference>
<name>U6LFF4_9EIME</name>
<dbReference type="AlphaFoldDB" id="U6LFF4"/>